<evidence type="ECO:0000313" key="2">
    <source>
        <dbReference type="EMBL" id="KPI83027.1"/>
    </source>
</evidence>
<feature type="transmembrane region" description="Helical" evidence="1">
    <location>
        <begin position="77"/>
        <end position="100"/>
    </location>
</feature>
<dbReference type="VEuPathDB" id="TriTrypDB:Lsey_0456_0040"/>
<gene>
    <name evidence="2" type="ORF">ABL78_7955</name>
</gene>
<keyword evidence="1" id="KW-0472">Membrane</keyword>
<reference evidence="2 3" key="1">
    <citation type="journal article" date="2015" name="PLoS Pathog.">
        <title>Leptomonas seymouri: Adaptations to the Dixenous Life Cycle Analyzed by Genome Sequencing, Transcriptome Profiling and Co-infection with Leishmania donovani.</title>
        <authorList>
            <person name="Kraeva N."/>
            <person name="Butenko A."/>
            <person name="Hlavacova J."/>
            <person name="Kostygov A."/>
            <person name="Myskova J."/>
            <person name="Grybchuk D."/>
            <person name="Lestinova T."/>
            <person name="Votypka J."/>
            <person name="Volf P."/>
            <person name="Opperdoes F."/>
            <person name="Flegontov P."/>
            <person name="Lukes J."/>
            <person name="Yurchenko V."/>
        </authorList>
    </citation>
    <scope>NUCLEOTIDE SEQUENCE [LARGE SCALE GENOMIC DNA]</scope>
    <source>
        <strain evidence="2 3">ATCC 30220</strain>
    </source>
</reference>
<dbReference type="Proteomes" id="UP000038009">
    <property type="component" value="Unassembled WGS sequence"/>
</dbReference>
<dbReference type="AlphaFoldDB" id="A0A0N0P2Y2"/>
<dbReference type="EMBL" id="LJSK01000456">
    <property type="protein sequence ID" value="KPI83027.1"/>
    <property type="molecule type" value="Genomic_DNA"/>
</dbReference>
<keyword evidence="1" id="KW-0812">Transmembrane</keyword>
<organism evidence="2 3">
    <name type="scientific">Leptomonas seymouri</name>
    <dbReference type="NCBI Taxonomy" id="5684"/>
    <lineage>
        <taxon>Eukaryota</taxon>
        <taxon>Discoba</taxon>
        <taxon>Euglenozoa</taxon>
        <taxon>Kinetoplastea</taxon>
        <taxon>Metakinetoplastina</taxon>
        <taxon>Trypanosomatida</taxon>
        <taxon>Trypanosomatidae</taxon>
        <taxon>Leishmaniinae</taxon>
        <taxon>Leptomonas</taxon>
    </lineage>
</organism>
<proteinExistence type="predicted"/>
<accession>A0A0N0P2Y2</accession>
<name>A0A0N0P2Y2_LEPSE</name>
<sequence length="185" mass="20274">MGARLRCGWGRRLHLWLTTSARDRQNRIDDVGGNLQAARRERNRIQRVNDLFHSAGMGASHADSLEGITMQGRGESVAWSFLLIPTVFAVGVLTIISLCCRGERRAQQQAAESAWQHQLSLSADRKAAADAALRAAQDQGGELKAAARSQAEDNALGAKLESNLEVIMEHLKRRPPPDASDNAQR</sequence>
<dbReference type="OMA" id="HASGMWH"/>
<evidence type="ECO:0000313" key="3">
    <source>
        <dbReference type="Proteomes" id="UP000038009"/>
    </source>
</evidence>
<protein>
    <submittedName>
        <fullName evidence="2">Uncharacterized protein</fullName>
    </submittedName>
</protein>
<evidence type="ECO:0000256" key="1">
    <source>
        <dbReference type="SAM" id="Phobius"/>
    </source>
</evidence>
<dbReference type="OrthoDB" id="264675at2759"/>
<comment type="caution">
    <text evidence="2">The sequence shown here is derived from an EMBL/GenBank/DDBJ whole genome shotgun (WGS) entry which is preliminary data.</text>
</comment>
<keyword evidence="1" id="KW-1133">Transmembrane helix</keyword>
<keyword evidence="3" id="KW-1185">Reference proteome</keyword>